<evidence type="ECO:0000313" key="3">
    <source>
        <dbReference type="Proteomes" id="UP000526302"/>
    </source>
</evidence>
<name>A0A7K4C069_9ARCH</name>
<keyword evidence="1" id="KW-0472">Membrane</keyword>
<comment type="caution">
    <text evidence="2">The sequence shown here is derived from an EMBL/GenBank/DDBJ whole genome shotgun (WGS) entry which is preliminary data.</text>
</comment>
<dbReference type="Proteomes" id="UP000526302">
    <property type="component" value="Unassembled WGS sequence"/>
</dbReference>
<evidence type="ECO:0000256" key="1">
    <source>
        <dbReference type="SAM" id="Phobius"/>
    </source>
</evidence>
<reference evidence="2 3" key="1">
    <citation type="journal article" date="2020" name="Biotechnol. Biofuels">
        <title>New insights from the biogas microbiome by comprehensive genome-resolved metagenomics of nearly 1600 species originating from multiple anaerobic digesters.</title>
        <authorList>
            <person name="Campanaro S."/>
            <person name="Treu L."/>
            <person name="Rodriguez-R L.M."/>
            <person name="Kovalovszki A."/>
            <person name="Ziels R.M."/>
            <person name="Maus I."/>
            <person name="Zhu X."/>
            <person name="Kougias P.G."/>
            <person name="Basile A."/>
            <person name="Luo G."/>
            <person name="Schluter A."/>
            <person name="Konstantinidis K.T."/>
            <person name="Angelidaki I."/>
        </authorList>
    </citation>
    <scope>NUCLEOTIDE SEQUENCE [LARGE SCALE GENOMIC DNA]</scope>
    <source>
        <strain evidence="2">AS22ysBPME_79</strain>
    </source>
</reference>
<dbReference type="AlphaFoldDB" id="A0A7K4C069"/>
<accession>A0A7K4C069</accession>
<sequence>MKKIAIGIVLVIIISIGIFLLIQNMSQTEKLKVCPDKLIQNDMPSIMPITNSNYYLINGERKEIIDFDANWVKNNCTIKIEKEI</sequence>
<feature type="transmembrane region" description="Helical" evidence="1">
    <location>
        <begin position="6"/>
        <end position="22"/>
    </location>
</feature>
<protein>
    <submittedName>
        <fullName evidence="2">Uncharacterized protein</fullName>
    </submittedName>
</protein>
<keyword evidence="1" id="KW-1133">Transmembrane helix</keyword>
<organism evidence="2 3">
    <name type="scientific">Candidatus Iainarchaeum sp</name>
    <dbReference type="NCBI Taxonomy" id="3101447"/>
    <lineage>
        <taxon>Archaea</taxon>
        <taxon>Candidatus Iainarchaeota</taxon>
        <taxon>Candidatus Iainarchaeia</taxon>
        <taxon>Candidatus Iainarchaeales</taxon>
        <taxon>Candidatus Iainarchaeaceae</taxon>
        <taxon>Candidatus Iainarchaeum</taxon>
    </lineage>
</organism>
<dbReference type="EMBL" id="JAAZKV010000033">
    <property type="protein sequence ID" value="NMA44910.1"/>
    <property type="molecule type" value="Genomic_DNA"/>
</dbReference>
<gene>
    <name evidence="2" type="ORF">GX950_03825</name>
</gene>
<keyword evidence="1" id="KW-0812">Transmembrane</keyword>
<evidence type="ECO:0000313" key="2">
    <source>
        <dbReference type="EMBL" id="NMA44910.1"/>
    </source>
</evidence>
<proteinExistence type="predicted"/>